<dbReference type="InterPro" id="IPR016163">
    <property type="entry name" value="Ald_DH_C"/>
</dbReference>
<comment type="caution">
    <text evidence="3">The sequence shown here is derived from an EMBL/GenBank/DDBJ whole genome shotgun (WGS) entry which is preliminary data.</text>
</comment>
<evidence type="ECO:0000313" key="3">
    <source>
        <dbReference type="EMBL" id="OIJ14036.1"/>
    </source>
</evidence>
<dbReference type="GO" id="GO:0016620">
    <property type="term" value="F:oxidoreductase activity, acting on the aldehyde or oxo group of donors, NAD or NADP as acceptor"/>
    <property type="evidence" value="ECO:0007669"/>
    <property type="project" value="InterPro"/>
</dbReference>
<proteinExistence type="predicted"/>
<dbReference type="InterPro" id="IPR016161">
    <property type="entry name" value="Ald_DH/histidinol_DH"/>
</dbReference>
<dbReference type="PANTHER" id="PTHR11699">
    <property type="entry name" value="ALDEHYDE DEHYDROGENASE-RELATED"/>
    <property type="match status" value="1"/>
</dbReference>
<dbReference type="Pfam" id="PF00171">
    <property type="entry name" value="Aldedh"/>
    <property type="match status" value="1"/>
</dbReference>
<gene>
    <name evidence="3" type="ORF">BKP35_07480</name>
</gene>
<evidence type="ECO:0000313" key="4">
    <source>
        <dbReference type="Proteomes" id="UP000180098"/>
    </source>
</evidence>
<protein>
    <submittedName>
        <fullName evidence="3">Aldehyde dehydrogenase</fullName>
    </submittedName>
</protein>
<dbReference type="Gene3D" id="3.40.605.10">
    <property type="entry name" value="Aldehyde Dehydrogenase, Chain A, domain 1"/>
    <property type="match status" value="1"/>
</dbReference>
<feature type="domain" description="Aldehyde dehydrogenase" evidence="2">
    <location>
        <begin position="10"/>
        <end position="286"/>
    </location>
</feature>
<keyword evidence="1" id="KW-0560">Oxidoreductase</keyword>
<dbReference type="EMBL" id="MLQQ01000010">
    <property type="protein sequence ID" value="OIJ14036.1"/>
    <property type="molecule type" value="Genomic_DNA"/>
</dbReference>
<keyword evidence="4" id="KW-1185">Reference proteome</keyword>
<dbReference type="Gene3D" id="3.40.309.10">
    <property type="entry name" value="Aldehyde Dehydrogenase, Chain A, domain 2"/>
    <property type="match status" value="1"/>
</dbReference>
<dbReference type="InterPro" id="IPR015590">
    <property type="entry name" value="Aldehyde_DH_dom"/>
</dbReference>
<accession>A0A1S2LNW1</accession>
<dbReference type="AlphaFoldDB" id="A0A1S2LNW1"/>
<dbReference type="OrthoDB" id="9815791at2"/>
<dbReference type="InterPro" id="IPR016162">
    <property type="entry name" value="Ald_DH_N"/>
</dbReference>
<name>A0A1S2LNW1_9BACI</name>
<sequence length="482" mass="52650">MEVITLANTTVKKTKELTAEQQQELDLAFERAQKALKIIESYDQKKVDRLAQAVAWAVSNKETFTRLVDMGIEESGLGDPVSRMGKRFKIRGILRDALRQKSVGIIEENAEKGIVKYAKPVGIIGSIVPTTNPDLTPAGSAVYALKARDVVIFSPHPRSKKTTFETVRIMREALEREGAPADIFQCLQNVNIPMTQALMSRADLVLATGGPGMVQSAYSSGTPAYGVGAGNSTMVIDETADVQEAARNSMLSKTSDFGSGCSADGNLIISEKVYDDMLAALENEGAYLANEEEKAKLRAVMWDEEGHRLADTVAIAPHQLAKAAGFEIPADRKFIVVKGDGIGKEHLFSREKLTTLMAVYKYEGEFENALDMMRAVYEVGGKGHSCGIYSFNDDHIHRLGLAAPVSRIMVRQPQSKANAGAFNNGMPMTSSLGCGTWGGNIVSENVNLKHYMNTTWVSRPIPEDKPSDAELFGEFYDPEKEK</sequence>
<evidence type="ECO:0000256" key="1">
    <source>
        <dbReference type="ARBA" id="ARBA00023002"/>
    </source>
</evidence>
<dbReference type="SUPFAM" id="SSF53720">
    <property type="entry name" value="ALDH-like"/>
    <property type="match status" value="1"/>
</dbReference>
<organism evidence="3 4">
    <name type="scientific">Anaerobacillus arseniciselenatis</name>
    <dbReference type="NCBI Taxonomy" id="85682"/>
    <lineage>
        <taxon>Bacteria</taxon>
        <taxon>Bacillati</taxon>
        <taxon>Bacillota</taxon>
        <taxon>Bacilli</taxon>
        <taxon>Bacillales</taxon>
        <taxon>Bacillaceae</taxon>
        <taxon>Anaerobacillus</taxon>
    </lineage>
</organism>
<reference evidence="3 4" key="1">
    <citation type="submission" date="2016-10" db="EMBL/GenBank/DDBJ databases">
        <title>Draft genome sequences of four alkaliphilic bacteria belonging to the Anaerobacillus genus.</title>
        <authorList>
            <person name="Bassil N.M."/>
            <person name="Lloyd J.R."/>
        </authorList>
    </citation>
    <scope>NUCLEOTIDE SEQUENCE [LARGE SCALE GENOMIC DNA]</scope>
    <source>
        <strain evidence="3 4">DSM 15340</strain>
    </source>
</reference>
<evidence type="ECO:0000259" key="2">
    <source>
        <dbReference type="Pfam" id="PF00171"/>
    </source>
</evidence>
<dbReference type="CDD" id="cd07122">
    <property type="entry name" value="ALDH_F20_ACDH"/>
    <property type="match status" value="1"/>
</dbReference>
<dbReference type="Proteomes" id="UP000180098">
    <property type="component" value="Unassembled WGS sequence"/>
</dbReference>